<keyword evidence="2" id="KW-1185">Reference proteome</keyword>
<dbReference type="AlphaFoldDB" id="A0A9D3Y9V4"/>
<sequence length="73" mass="7653">MICMDICDEGMIGGDVCDDGTTCPDVCGDVTIDPNGGVDGTTGGVLWDNTVDEVRRNASTQLISRDNVSTIEN</sequence>
<comment type="caution">
    <text evidence="1">The sequence shown here is derived from an EMBL/GenBank/DDBJ whole genome shotgun (WGS) entry which is preliminary data.</text>
</comment>
<organism evidence="1 2">
    <name type="scientific">Dreissena polymorpha</name>
    <name type="common">Zebra mussel</name>
    <name type="synonym">Mytilus polymorpha</name>
    <dbReference type="NCBI Taxonomy" id="45954"/>
    <lineage>
        <taxon>Eukaryota</taxon>
        <taxon>Metazoa</taxon>
        <taxon>Spiralia</taxon>
        <taxon>Lophotrochozoa</taxon>
        <taxon>Mollusca</taxon>
        <taxon>Bivalvia</taxon>
        <taxon>Autobranchia</taxon>
        <taxon>Heteroconchia</taxon>
        <taxon>Euheterodonta</taxon>
        <taxon>Imparidentia</taxon>
        <taxon>Neoheterodontei</taxon>
        <taxon>Myida</taxon>
        <taxon>Dreissenoidea</taxon>
        <taxon>Dreissenidae</taxon>
        <taxon>Dreissena</taxon>
    </lineage>
</organism>
<reference evidence="1" key="2">
    <citation type="submission" date="2020-11" db="EMBL/GenBank/DDBJ databases">
        <authorList>
            <person name="McCartney M.A."/>
            <person name="Auch B."/>
            <person name="Kono T."/>
            <person name="Mallez S."/>
            <person name="Becker A."/>
            <person name="Gohl D.M."/>
            <person name="Silverstein K.A.T."/>
            <person name="Koren S."/>
            <person name="Bechman K.B."/>
            <person name="Herman A."/>
            <person name="Abrahante J.E."/>
            <person name="Garbe J."/>
        </authorList>
    </citation>
    <scope>NUCLEOTIDE SEQUENCE</scope>
    <source>
        <strain evidence="1">Duluth1</strain>
        <tissue evidence="1">Whole animal</tissue>
    </source>
</reference>
<dbReference type="EMBL" id="JAIWYP010000016">
    <property type="protein sequence ID" value="KAH3696553.1"/>
    <property type="molecule type" value="Genomic_DNA"/>
</dbReference>
<evidence type="ECO:0000313" key="1">
    <source>
        <dbReference type="EMBL" id="KAH3696553.1"/>
    </source>
</evidence>
<protein>
    <submittedName>
        <fullName evidence="1">Uncharacterized protein</fullName>
    </submittedName>
</protein>
<dbReference type="Proteomes" id="UP000828390">
    <property type="component" value="Unassembled WGS sequence"/>
</dbReference>
<accession>A0A9D3Y9V4</accession>
<proteinExistence type="predicted"/>
<gene>
    <name evidence="1" type="ORF">DPMN_084024</name>
</gene>
<evidence type="ECO:0000313" key="2">
    <source>
        <dbReference type="Proteomes" id="UP000828390"/>
    </source>
</evidence>
<reference evidence="1" key="1">
    <citation type="journal article" date="2019" name="bioRxiv">
        <title>The Genome of the Zebra Mussel, Dreissena polymorpha: A Resource for Invasive Species Research.</title>
        <authorList>
            <person name="McCartney M.A."/>
            <person name="Auch B."/>
            <person name="Kono T."/>
            <person name="Mallez S."/>
            <person name="Zhang Y."/>
            <person name="Obille A."/>
            <person name="Becker A."/>
            <person name="Abrahante J.E."/>
            <person name="Garbe J."/>
            <person name="Badalamenti J.P."/>
            <person name="Herman A."/>
            <person name="Mangelson H."/>
            <person name="Liachko I."/>
            <person name="Sullivan S."/>
            <person name="Sone E.D."/>
            <person name="Koren S."/>
            <person name="Silverstein K.A.T."/>
            <person name="Beckman K.B."/>
            <person name="Gohl D.M."/>
        </authorList>
    </citation>
    <scope>NUCLEOTIDE SEQUENCE</scope>
    <source>
        <strain evidence="1">Duluth1</strain>
        <tissue evidence="1">Whole animal</tissue>
    </source>
</reference>
<name>A0A9D3Y9V4_DREPO</name>